<reference evidence="3" key="1">
    <citation type="journal article" date="2020" name="Cell">
        <title>Large-Scale Comparative Analyses of Tick Genomes Elucidate Their Genetic Diversity and Vector Capacities.</title>
        <authorList>
            <consortium name="Tick Genome and Microbiome Consortium (TIGMIC)"/>
            <person name="Jia N."/>
            <person name="Wang J."/>
            <person name="Shi W."/>
            <person name="Du L."/>
            <person name="Sun Y."/>
            <person name="Zhan W."/>
            <person name="Jiang J.F."/>
            <person name="Wang Q."/>
            <person name="Zhang B."/>
            <person name="Ji P."/>
            <person name="Bell-Sakyi L."/>
            <person name="Cui X.M."/>
            <person name="Yuan T.T."/>
            <person name="Jiang B.G."/>
            <person name="Yang W.F."/>
            <person name="Lam T.T."/>
            <person name="Chang Q.C."/>
            <person name="Ding S.J."/>
            <person name="Wang X.J."/>
            <person name="Zhu J.G."/>
            <person name="Ruan X.D."/>
            <person name="Zhao L."/>
            <person name="Wei J.T."/>
            <person name="Ye R.Z."/>
            <person name="Que T.C."/>
            <person name="Du C.H."/>
            <person name="Zhou Y.H."/>
            <person name="Cheng J.X."/>
            <person name="Dai P.F."/>
            <person name="Guo W.B."/>
            <person name="Han X.H."/>
            <person name="Huang E.J."/>
            <person name="Li L.F."/>
            <person name="Wei W."/>
            <person name="Gao Y.C."/>
            <person name="Liu J.Z."/>
            <person name="Shao H.Z."/>
            <person name="Wang X."/>
            <person name="Wang C.C."/>
            <person name="Yang T.C."/>
            <person name="Huo Q.B."/>
            <person name="Li W."/>
            <person name="Chen H.Y."/>
            <person name="Chen S.E."/>
            <person name="Zhou L.G."/>
            <person name="Ni X.B."/>
            <person name="Tian J.H."/>
            <person name="Sheng Y."/>
            <person name="Liu T."/>
            <person name="Pan Y.S."/>
            <person name="Xia L.Y."/>
            <person name="Li J."/>
            <person name="Zhao F."/>
            <person name="Cao W.C."/>
        </authorList>
    </citation>
    <scope>NUCLEOTIDE SEQUENCE</scope>
    <source>
        <strain evidence="3">Rsan-2018</strain>
    </source>
</reference>
<dbReference type="Proteomes" id="UP000821837">
    <property type="component" value="Chromosome 11"/>
</dbReference>
<feature type="transmembrane region" description="Helical" evidence="1">
    <location>
        <begin position="30"/>
        <end position="50"/>
    </location>
</feature>
<dbReference type="VEuPathDB" id="VectorBase:RSAN_051111"/>
<dbReference type="EMBL" id="JABSTV010001247">
    <property type="protein sequence ID" value="KAH7971648.1"/>
    <property type="molecule type" value="Genomic_DNA"/>
</dbReference>
<evidence type="ECO:0000256" key="2">
    <source>
        <dbReference type="SAM" id="SignalP"/>
    </source>
</evidence>
<name>A0A9D4Q9S0_RHISA</name>
<organism evidence="3 4">
    <name type="scientific">Rhipicephalus sanguineus</name>
    <name type="common">Brown dog tick</name>
    <name type="synonym">Ixodes sanguineus</name>
    <dbReference type="NCBI Taxonomy" id="34632"/>
    <lineage>
        <taxon>Eukaryota</taxon>
        <taxon>Metazoa</taxon>
        <taxon>Ecdysozoa</taxon>
        <taxon>Arthropoda</taxon>
        <taxon>Chelicerata</taxon>
        <taxon>Arachnida</taxon>
        <taxon>Acari</taxon>
        <taxon>Parasitiformes</taxon>
        <taxon>Ixodida</taxon>
        <taxon>Ixodoidea</taxon>
        <taxon>Ixodidae</taxon>
        <taxon>Rhipicephalinae</taxon>
        <taxon>Rhipicephalus</taxon>
        <taxon>Rhipicephalus</taxon>
    </lineage>
</organism>
<keyword evidence="4" id="KW-1185">Reference proteome</keyword>
<accession>A0A9D4Q9S0</accession>
<dbReference type="AlphaFoldDB" id="A0A9D4Q9S0"/>
<keyword evidence="1" id="KW-0472">Membrane</keyword>
<sequence>MKLSSVSVLAVILVVGLSPTADSLFLSSSALLPISAIVSLGGVGGLKLAIAMKLLGMLGWRDVGRHGVGLRTSLERNMLPDRAIPIPGPRRAFSGTEISVPNALLPHIVTTGRYLKTVPVHLPPGKLFLLADRSSRFDSPQVRFSADGFASVRGTKGSTVHASGELKSPLVNVEAQKTATLRGRRNIENENIEEHPLVVKEAMQLVRDLDTDDCLLRLSCEVSADPPRYGSYGTRVAAFMNGTGPVENDSAFADFVKAYIWGKSSGVPGCAKEYPSCEYDLHALVNLVEVKS</sequence>
<reference evidence="3" key="2">
    <citation type="submission" date="2021-09" db="EMBL/GenBank/DDBJ databases">
        <authorList>
            <person name="Jia N."/>
            <person name="Wang J."/>
            <person name="Shi W."/>
            <person name="Du L."/>
            <person name="Sun Y."/>
            <person name="Zhan W."/>
            <person name="Jiang J."/>
            <person name="Wang Q."/>
            <person name="Zhang B."/>
            <person name="Ji P."/>
            <person name="Sakyi L.B."/>
            <person name="Cui X."/>
            <person name="Yuan T."/>
            <person name="Jiang B."/>
            <person name="Yang W."/>
            <person name="Lam T.T.-Y."/>
            <person name="Chang Q."/>
            <person name="Ding S."/>
            <person name="Wang X."/>
            <person name="Zhu J."/>
            <person name="Ruan X."/>
            <person name="Zhao L."/>
            <person name="Wei J."/>
            <person name="Que T."/>
            <person name="Du C."/>
            <person name="Cheng J."/>
            <person name="Dai P."/>
            <person name="Han X."/>
            <person name="Huang E."/>
            <person name="Gao Y."/>
            <person name="Liu J."/>
            <person name="Shao H."/>
            <person name="Ye R."/>
            <person name="Li L."/>
            <person name="Wei W."/>
            <person name="Wang X."/>
            <person name="Wang C."/>
            <person name="Huo Q."/>
            <person name="Li W."/>
            <person name="Guo W."/>
            <person name="Chen H."/>
            <person name="Chen S."/>
            <person name="Zhou L."/>
            <person name="Zhou L."/>
            <person name="Ni X."/>
            <person name="Tian J."/>
            <person name="Zhou Y."/>
            <person name="Sheng Y."/>
            <person name="Liu T."/>
            <person name="Pan Y."/>
            <person name="Xia L."/>
            <person name="Li J."/>
            <person name="Zhao F."/>
            <person name="Cao W."/>
        </authorList>
    </citation>
    <scope>NUCLEOTIDE SEQUENCE</scope>
    <source>
        <strain evidence="3">Rsan-2018</strain>
        <tissue evidence="3">Larvae</tissue>
    </source>
</reference>
<keyword evidence="1" id="KW-1133">Transmembrane helix</keyword>
<gene>
    <name evidence="3" type="ORF">HPB52_001146</name>
</gene>
<evidence type="ECO:0000313" key="4">
    <source>
        <dbReference type="Proteomes" id="UP000821837"/>
    </source>
</evidence>
<feature type="signal peptide" evidence="2">
    <location>
        <begin position="1"/>
        <end position="23"/>
    </location>
</feature>
<protein>
    <submittedName>
        <fullName evidence="3">Uncharacterized protein</fullName>
    </submittedName>
</protein>
<keyword evidence="1" id="KW-0812">Transmembrane</keyword>
<evidence type="ECO:0000256" key="1">
    <source>
        <dbReference type="SAM" id="Phobius"/>
    </source>
</evidence>
<feature type="chain" id="PRO_5039016628" evidence="2">
    <location>
        <begin position="24"/>
        <end position="292"/>
    </location>
</feature>
<evidence type="ECO:0000313" key="3">
    <source>
        <dbReference type="EMBL" id="KAH7971648.1"/>
    </source>
</evidence>
<proteinExistence type="predicted"/>
<keyword evidence="2" id="KW-0732">Signal</keyword>
<comment type="caution">
    <text evidence="3">The sequence shown here is derived from an EMBL/GenBank/DDBJ whole genome shotgun (WGS) entry which is preliminary data.</text>
</comment>